<dbReference type="OrthoDB" id="3224382at2"/>
<comment type="similarity">
    <text evidence="5">Belongs to the class-II pyridoxal-phosphate-dependent aminotransferase family. MalY/PatB cystathionine beta-lyase subfamily.</text>
</comment>
<dbReference type="InterPro" id="IPR051798">
    <property type="entry name" value="Class-II_PLP-Dep_Aminotrans"/>
</dbReference>
<dbReference type="PANTHER" id="PTHR43525">
    <property type="entry name" value="PROTEIN MALY"/>
    <property type="match status" value="1"/>
</dbReference>
<evidence type="ECO:0000256" key="2">
    <source>
        <dbReference type="ARBA" id="ARBA00012224"/>
    </source>
</evidence>
<dbReference type="GO" id="GO:0047804">
    <property type="term" value="F:cysteine-S-conjugate beta-lyase activity"/>
    <property type="evidence" value="ECO:0007669"/>
    <property type="project" value="UniProtKB-EC"/>
</dbReference>
<evidence type="ECO:0000256" key="5">
    <source>
        <dbReference type="ARBA" id="ARBA00037974"/>
    </source>
</evidence>
<dbReference type="InterPro" id="IPR004839">
    <property type="entry name" value="Aminotransferase_I/II_large"/>
</dbReference>
<sequence>MADVFGFDNPVKRRHHNWAKWDVADDELPMTIADMDLPTSPQIVQALHDKVASATYGYEDIPQEYYEAVQGWLTRHHRFTPPLEWMSFATGVIPALSSLIRTLTTVGDNVLMLTPVYNIFFNSAANNGRHPLASPLDYENASHTYSINWADVEKKMALARTTMMVVCNPHNPSGLVPEPEDLAHIVRLARQYGVIVVSDEVHGDMLWDDTLDYTPILSLPEPLRGNVIELISPSKTFNCAATHACMVLIADPNLRAHAVRGFNNDEIAEPNLTAVPASIAAYRDSDEWYAAMLSYVRANIELVNDTLAREMPLITPVKMAATYLPWLDCTDLFAAHPSSPVSSVSPDYQSTEVEALDRPHTVSDEFTAFIRQTSGLLVNPGGEYFGNGATFIRMAVACPRHQVEDALARLKRSYDLWCEQH</sequence>
<reference evidence="7 8" key="1">
    <citation type="journal article" date="2017" name="BMC Genomics">
        <title>Comparative genomic and phylogenomic analyses of the Bifidobacteriaceae family.</title>
        <authorList>
            <person name="Lugli G.A."/>
            <person name="Milani C."/>
            <person name="Turroni F."/>
            <person name="Duranti S."/>
            <person name="Mancabelli L."/>
            <person name="Mangifesta M."/>
            <person name="Ferrario C."/>
            <person name="Modesto M."/>
            <person name="Mattarelli P."/>
            <person name="Jiri K."/>
            <person name="van Sinderen D."/>
            <person name="Ventura M."/>
        </authorList>
    </citation>
    <scope>NUCLEOTIDE SEQUENCE [LARGE SCALE GENOMIC DNA]</scope>
    <source>
        <strain evidence="7 8">LMG 21773</strain>
    </source>
</reference>
<accession>A0A261F9W4</accession>
<name>A0A261F9W4_9BIFI</name>
<evidence type="ECO:0000259" key="6">
    <source>
        <dbReference type="Pfam" id="PF00155"/>
    </source>
</evidence>
<protein>
    <recommendedName>
        <fullName evidence="2">cysteine-S-conjugate beta-lyase</fullName>
        <ecNumber evidence="2">4.4.1.13</ecNumber>
    </recommendedName>
</protein>
<feature type="domain" description="Aminotransferase class I/classII large" evidence="6">
    <location>
        <begin position="31"/>
        <end position="410"/>
    </location>
</feature>
<dbReference type="SUPFAM" id="SSF53383">
    <property type="entry name" value="PLP-dependent transferases"/>
    <property type="match status" value="1"/>
</dbReference>
<dbReference type="PANTHER" id="PTHR43525:SF1">
    <property type="entry name" value="PROTEIN MALY"/>
    <property type="match status" value="1"/>
</dbReference>
<keyword evidence="3" id="KW-0663">Pyridoxal phosphate</keyword>
<evidence type="ECO:0000256" key="4">
    <source>
        <dbReference type="ARBA" id="ARBA00023239"/>
    </source>
</evidence>
<dbReference type="Gene3D" id="3.40.640.10">
    <property type="entry name" value="Type I PLP-dependent aspartate aminotransferase-like (Major domain)"/>
    <property type="match status" value="1"/>
</dbReference>
<keyword evidence="4" id="KW-0456">Lyase</keyword>
<dbReference type="Proteomes" id="UP000228976">
    <property type="component" value="Unassembled WGS sequence"/>
</dbReference>
<dbReference type="InterPro" id="IPR015424">
    <property type="entry name" value="PyrdxlP-dep_Trfase"/>
</dbReference>
<dbReference type="EMBL" id="MWWU01000002">
    <property type="protein sequence ID" value="OZG55941.1"/>
    <property type="molecule type" value="Genomic_DNA"/>
</dbReference>
<dbReference type="Pfam" id="PF00155">
    <property type="entry name" value="Aminotran_1_2"/>
    <property type="match status" value="1"/>
</dbReference>
<keyword evidence="8" id="KW-1185">Reference proteome</keyword>
<evidence type="ECO:0000313" key="7">
    <source>
        <dbReference type="EMBL" id="OZG55941.1"/>
    </source>
</evidence>
<dbReference type="CDD" id="cd00609">
    <property type="entry name" value="AAT_like"/>
    <property type="match status" value="1"/>
</dbReference>
<evidence type="ECO:0000256" key="3">
    <source>
        <dbReference type="ARBA" id="ARBA00022898"/>
    </source>
</evidence>
<proteinExistence type="inferred from homology"/>
<dbReference type="InterPro" id="IPR015421">
    <property type="entry name" value="PyrdxlP-dep_Trfase_major"/>
</dbReference>
<dbReference type="RefSeq" id="WP_094689533.1">
    <property type="nucleotide sequence ID" value="NZ_JACBYZ010000001.1"/>
</dbReference>
<organism evidence="7 8">
    <name type="scientific">Aeriscardovia aeriphila</name>
    <dbReference type="NCBI Taxonomy" id="218139"/>
    <lineage>
        <taxon>Bacteria</taxon>
        <taxon>Bacillati</taxon>
        <taxon>Actinomycetota</taxon>
        <taxon>Actinomycetes</taxon>
        <taxon>Bifidobacteriales</taxon>
        <taxon>Bifidobacteriaceae</taxon>
        <taxon>Aeriscardovia</taxon>
    </lineage>
</organism>
<gene>
    <name evidence="7" type="ORF">AEAE_0429</name>
</gene>
<dbReference type="AlphaFoldDB" id="A0A261F9W4"/>
<dbReference type="GO" id="GO:0030170">
    <property type="term" value="F:pyridoxal phosphate binding"/>
    <property type="evidence" value="ECO:0007669"/>
    <property type="project" value="InterPro"/>
</dbReference>
<evidence type="ECO:0000313" key="8">
    <source>
        <dbReference type="Proteomes" id="UP000228976"/>
    </source>
</evidence>
<comment type="cofactor">
    <cofactor evidence="1">
        <name>pyridoxal 5'-phosphate</name>
        <dbReference type="ChEBI" id="CHEBI:597326"/>
    </cofactor>
</comment>
<dbReference type="EC" id="4.4.1.13" evidence="2"/>
<comment type="caution">
    <text evidence="7">The sequence shown here is derived from an EMBL/GenBank/DDBJ whole genome shotgun (WGS) entry which is preliminary data.</text>
</comment>
<evidence type="ECO:0000256" key="1">
    <source>
        <dbReference type="ARBA" id="ARBA00001933"/>
    </source>
</evidence>
<dbReference type="InterPro" id="IPR015422">
    <property type="entry name" value="PyrdxlP-dep_Trfase_small"/>
</dbReference>
<dbReference type="Gene3D" id="3.90.1150.10">
    <property type="entry name" value="Aspartate Aminotransferase, domain 1"/>
    <property type="match status" value="1"/>
</dbReference>